<evidence type="ECO:0000313" key="4">
    <source>
        <dbReference type="EMBL" id="GAD15788.1"/>
    </source>
</evidence>
<sequence length="139" mass="16303">MKIRKMRLEDYPNAYQLWQRIPGMNLRDPDDSFKEISRLISFNPDFCYVVENTNQQIVGSILGATDGRRGTIYHLAVDPKVQRQGLGTKLVDLVIDQLKQVGIQKVYVMVMRDNQAGEQFWLRQKFVKRDDIVRFNKII</sequence>
<dbReference type="STRING" id="1423780.FD05_GL001304"/>
<evidence type="ECO:0000313" key="5">
    <source>
        <dbReference type="Proteomes" id="UP000016361"/>
    </source>
</evidence>
<keyword evidence="2" id="KW-0012">Acyltransferase</keyword>
<evidence type="ECO:0000256" key="1">
    <source>
        <dbReference type="ARBA" id="ARBA00022679"/>
    </source>
</evidence>
<dbReference type="AlphaFoldDB" id="S4NP09"/>
<dbReference type="PANTHER" id="PTHR43877">
    <property type="entry name" value="AMINOALKYLPHOSPHONATE N-ACETYLTRANSFERASE-RELATED-RELATED"/>
    <property type="match status" value="1"/>
</dbReference>
<comment type="caution">
    <text evidence="4">The sequence shown here is derived from an EMBL/GenBank/DDBJ whole genome shotgun (WGS) entry which is preliminary data.</text>
</comment>
<keyword evidence="1 4" id="KW-0808">Transferase</keyword>
<dbReference type="PATRIC" id="fig|1423780.4.peg.1313"/>
<dbReference type="InterPro" id="IPR050832">
    <property type="entry name" value="Bact_Acetyltransf"/>
</dbReference>
<protein>
    <submittedName>
        <fullName evidence="4">Acetyltransferase</fullName>
    </submittedName>
</protein>
<dbReference type="RefSeq" id="WP_020280246.1">
    <property type="nucleotide sequence ID" value="NZ_AZED01000014.1"/>
</dbReference>
<dbReference type="CDD" id="cd04301">
    <property type="entry name" value="NAT_SF"/>
    <property type="match status" value="1"/>
</dbReference>
<keyword evidence="5" id="KW-1185">Reference proteome</keyword>
<dbReference type="InterPro" id="IPR016181">
    <property type="entry name" value="Acyl_CoA_acyltransferase"/>
</dbReference>
<organism evidence="4 5">
    <name type="scientific">Lentilactobacillus otakiensis DSM 19908 = JCM 15040</name>
    <dbReference type="NCBI Taxonomy" id="1423780"/>
    <lineage>
        <taxon>Bacteria</taxon>
        <taxon>Bacillati</taxon>
        <taxon>Bacillota</taxon>
        <taxon>Bacilli</taxon>
        <taxon>Lactobacillales</taxon>
        <taxon>Lactobacillaceae</taxon>
        <taxon>Lentilactobacillus</taxon>
    </lineage>
</organism>
<feature type="domain" description="N-acetyltransferase" evidence="3">
    <location>
        <begin position="1"/>
        <end position="139"/>
    </location>
</feature>
<dbReference type="Gene3D" id="3.40.630.30">
    <property type="match status" value="1"/>
</dbReference>
<dbReference type="GO" id="GO:0016747">
    <property type="term" value="F:acyltransferase activity, transferring groups other than amino-acyl groups"/>
    <property type="evidence" value="ECO:0007669"/>
    <property type="project" value="InterPro"/>
</dbReference>
<dbReference type="eggNOG" id="COG0456">
    <property type="taxonomic scope" value="Bacteria"/>
</dbReference>
<evidence type="ECO:0000256" key="2">
    <source>
        <dbReference type="ARBA" id="ARBA00023315"/>
    </source>
</evidence>
<gene>
    <name evidence="4" type="ORF">LOT_0326</name>
</gene>
<dbReference type="SUPFAM" id="SSF55729">
    <property type="entry name" value="Acyl-CoA N-acyltransferases (Nat)"/>
    <property type="match status" value="1"/>
</dbReference>
<dbReference type="InterPro" id="IPR000182">
    <property type="entry name" value="GNAT_dom"/>
</dbReference>
<dbReference type="EMBL" id="BASH01000001">
    <property type="protein sequence ID" value="GAD15788.1"/>
    <property type="molecule type" value="Genomic_DNA"/>
</dbReference>
<dbReference type="Proteomes" id="UP000016361">
    <property type="component" value="Unassembled WGS sequence"/>
</dbReference>
<dbReference type="Pfam" id="PF00583">
    <property type="entry name" value="Acetyltransf_1"/>
    <property type="match status" value="1"/>
</dbReference>
<proteinExistence type="predicted"/>
<name>S4NP09_9LACO</name>
<dbReference type="PROSITE" id="PS51186">
    <property type="entry name" value="GNAT"/>
    <property type="match status" value="1"/>
</dbReference>
<dbReference type="GeneID" id="301048535"/>
<reference evidence="5" key="1">
    <citation type="journal article" date="2013" name="Genome Announc.">
        <title>Draft Genome Sequence of D-Branched-Chain Amino Acid Producer Lactobacillus otakiensis JCM 15040T, Isolated from a Traditional Japanese Pickle.</title>
        <authorList>
            <person name="Doi K."/>
            <person name="Mori K."/>
            <person name="Mutaguchi Y."/>
            <person name="Tashiro K."/>
            <person name="Fujino Y."/>
            <person name="Ohmori T."/>
            <person name="Kuhara S."/>
            <person name="Ohshima T."/>
        </authorList>
    </citation>
    <scope>NUCLEOTIDE SEQUENCE [LARGE SCALE GENOMIC DNA]</scope>
    <source>
        <strain evidence="5">JCM 15040</strain>
    </source>
</reference>
<evidence type="ECO:0000259" key="3">
    <source>
        <dbReference type="PROSITE" id="PS51186"/>
    </source>
</evidence>
<accession>S4NP09</accession>